<dbReference type="GO" id="GO:0005524">
    <property type="term" value="F:ATP binding"/>
    <property type="evidence" value="ECO:0007669"/>
    <property type="project" value="UniProtKB-UniRule"/>
</dbReference>
<sequence length="1617" mass="163059">MRALLCCFGRSSVPANGNAGLPSTEARPLKPDQDVPKELASAQNSTPPRPPETGTDDAAAQVALQGLLAPCTALHASWGTRLLHLLHSIHASSGAAASVYGLAEISAGQLAFVLVARAPAGDPASGPPPVDVLQRVLDTQKPVVFQEQLSRVLLSSGGLNSVDSLADTSRVPSQYVSLGTPTTCAVPLFEGMAVAGALVLVTEAPPAPMPPSTATHSQPQQAAADGGEVADSGVAASATGPSLLTQPPQPAKSGLAAVAAPASTATTPLAPLLTNTGFLQQLGLAASVCGLGSDAEQLRWTAAALARVAGANSMHALVHELCATVASHVRRRFFVTASVRAALLPHPDAAVGLLFHPQQHAGSSLTSRDGRYAATGSTLELTASHTAPRSARSSVEVPGGHASSPMAQPPAGVPGGTVAVIIPGATAPGASAAGGGGCGSGNRPAPLSSMASRQRLNILMNTGGSSECGTATRFSRQQQQQQVAPQQQPQAPQAQHQGALSHCGIDVIGLTNTCSARALVLASDANAVTANTNNITAPPFTTARLIDPTLLPTGTLSAANVTSGGGFAMAASAEHTTGGNAPSVPAPIRAIVVQLPQNLALESVPPPSLHAQAFPLKHTMLHALAVSPQQQAQQQAHEDQDGVLPHVGFRGACIEDVAQYVQNVHNPSRDVCLLAGGSGTGGRRGSSLGIVSPHGPGSHCPSPFTVLPTSLMTNAGPNQGAAGANGSGGAAQAAAAAVAAANAAAGLSTLTVPAGAGSVTASNLLSLLLVGVRHGQAVLAMYLCFNKRLPAELLEAARASCQELLDQIFLEPVCAKLDGSLAPEFETLRSTTPGHFAVLRPASTSGMSGHQLQGGGGSSLNGVTLQPPGPAGSGASGLQHHLSLSTLGLLPLSHSPCRPHGLQVSGTRPTVQSGLLWKQGQAPGAVAAGTGGGSGAVGLGLGGGLPRTQSSIPRLYGGAGGGGAGDSSSGPAAASLQVLRRAAVAGQPQGLSAAGSVLTGEAGLTSPGAGDVATAAAAAAGHMGYEDAAVLRDLNRTEASPPVMAATVTAQAASNARRGSLGGPAVICCSILSNLEACTTTGTGGIQAPTKDAGLTPTGGTRTGPVGAPQARYNSGSNNFLQRGMHGPSGLLVPLTGGEGSVGAVGLGVGPQTLVINEELISAVVAPPEAQLTLGDGGAGGEGAFVVTGNSGLETAGSASIMTVVGVETGTSMRQQLDLLLTSIHTTMTAEVVNNGVAAAHADELEQLELVEVLGKGGGGIVYRGRMGTQEVAVKVMELPDVDAGETAASGQQPQQQRSPAASPGNAGGNAAALAKEQLRARRALLRNAMEMAVQVRVSHPNVLQVYATHSNVLVEQRLRPDGSAYGCLVCTGQGSAADPPSANLLGPAGPTHCAIVTELADGGSLAALLTARLFPRVVVARGGPVQPDRHPFTLDLRGVYMVLLDVALALRHLHSMNLVHRDLKPANLLLKSNLRDYRGFTVKLADFGFVLHLSEVAEDGTRYVMVDQACGTVTHMAPELLPGKARVEASADVYSFGILCWELVAGGIRPFPHLHPDLIPRHIYKGARPTFSDSIPFTYRGLAQACWAADPSRRPKASDLVAFITNQLQELENSGY</sequence>
<dbReference type="Proteomes" id="UP000006906">
    <property type="component" value="Chromosome 1"/>
</dbReference>
<name>A0A2K3E6R3_CHLRE</name>
<dbReference type="InterPro" id="IPR001245">
    <property type="entry name" value="Ser-Thr/Tyr_kinase_cat_dom"/>
</dbReference>
<feature type="region of interest" description="Disordered" evidence="7">
    <location>
        <begin position="839"/>
        <end position="878"/>
    </location>
</feature>
<reference evidence="9 10" key="1">
    <citation type="journal article" date="2007" name="Science">
        <title>The Chlamydomonas genome reveals the evolution of key animal and plant functions.</title>
        <authorList>
            <person name="Merchant S.S."/>
            <person name="Prochnik S.E."/>
            <person name="Vallon O."/>
            <person name="Harris E.H."/>
            <person name="Karpowicz S.J."/>
            <person name="Witman G.B."/>
            <person name="Terry A."/>
            <person name="Salamov A."/>
            <person name="Fritz-Laylin L.K."/>
            <person name="Marechal-Drouard L."/>
            <person name="Marshall W.F."/>
            <person name="Qu L.H."/>
            <person name="Nelson D.R."/>
            <person name="Sanderfoot A.A."/>
            <person name="Spalding M.H."/>
            <person name="Kapitonov V.V."/>
            <person name="Ren Q."/>
            <person name="Ferris P."/>
            <person name="Lindquist E."/>
            <person name="Shapiro H."/>
            <person name="Lucas S.M."/>
            <person name="Grimwood J."/>
            <person name="Schmutz J."/>
            <person name="Cardol P."/>
            <person name="Cerutti H."/>
            <person name="Chanfreau G."/>
            <person name="Chen C.L."/>
            <person name="Cognat V."/>
            <person name="Croft M.T."/>
            <person name="Dent R."/>
            <person name="Dutcher S."/>
            <person name="Fernandez E."/>
            <person name="Fukuzawa H."/>
            <person name="Gonzalez-Ballester D."/>
            <person name="Gonzalez-Halphen D."/>
            <person name="Hallmann A."/>
            <person name="Hanikenne M."/>
            <person name="Hippler M."/>
            <person name="Inwood W."/>
            <person name="Jabbari K."/>
            <person name="Kalanon M."/>
            <person name="Kuras R."/>
            <person name="Lefebvre P.A."/>
            <person name="Lemaire S.D."/>
            <person name="Lobanov A.V."/>
            <person name="Lohr M."/>
            <person name="Manuell A."/>
            <person name="Meier I."/>
            <person name="Mets L."/>
            <person name="Mittag M."/>
            <person name="Mittelmeier T."/>
            <person name="Moroney J.V."/>
            <person name="Moseley J."/>
            <person name="Napoli C."/>
            <person name="Nedelcu A.M."/>
            <person name="Niyogi K."/>
            <person name="Novoselov S.V."/>
            <person name="Paulsen I.T."/>
            <person name="Pazour G."/>
            <person name="Purton S."/>
            <person name="Ral J.P."/>
            <person name="Riano-Pachon D.M."/>
            <person name="Riekhof W."/>
            <person name="Rymarquis L."/>
            <person name="Schroda M."/>
            <person name="Stern D."/>
            <person name="Umen J."/>
            <person name="Willows R."/>
            <person name="Wilson N."/>
            <person name="Zimmer S.L."/>
            <person name="Allmer J."/>
            <person name="Balk J."/>
            <person name="Bisova K."/>
            <person name="Chen C.J."/>
            <person name="Elias M."/>
            <person name="Gendler K."/>
            <person name="Hauser C."/>
            <person name="Lamb M.R."/>
            <person name="Ledford H."/>
            <person name="Long J.C."/>
            <person name="Minagawa J."/>
            <person name="Page M.D."/>
            <person name="Pan J."/>
            <person name="Pootakham W."/>
            <person name="Roje S."/>
            <person name="Rose A."/>
            <person name="Stahlberg E."/>
            <person name="Terauchi A.M."/>
            <person name="Yang P."/>
            <person name="Ball S."/>
            <person name="Bowler C."/>
            <person name="Dieckmann C.L."/>
            <person name="Gladyshev V.N."/>
            <person name="Green P."/>
            <person name="Jorgensen R."/>
            <person name="Mayfield S."/>
            <person name="Mueller-Roeber B."/>
            <person name="Rajamani S."/>
            <person name="Sayre R.T."/>
            <person name="Brokstein P."/>
            <person name="Dubchak I."/>
            <person name="Goodstein D."/>
            <person name="Hornick L."/>
            <person name="Huang Y.W."/>
            <person name="Jhaveri J."/>
            <person name="Luo Y."/>
            <person name="Martinez D."/>
            <person name="Ngau W.C."/>
            <person name="Otillar B."/>
            <person name="Poliakov A."/>
            <person name="Porter A."/>
            <person name="Szajkowski L."/>
            <person name="Werner G."/>
            <person name="Zhou K."/>
            <person name="Grigoriev I.V."/>
            <person name="Rokhsar D.S."/>
            <person name="Grossman A.R."/>
        </authorList>
    </citation>
    <scope>NUCLEOTIDE SEQUENCE [LARGE SCALE GENOMIC DNA]</scope>
    <source>
        <strain evidence="10">CC-503</strain>
    </source>
</reference>
<evidence type="ECO:0000256" key="3">
    <source>
        <dbReference type="ARBA" id="ARBA00022741"/>
    </source>
</evidence>
<dbReference type="PaxDb" id="3055-EDP09323"/>
<feature type="compositionally biased region" description="Polar residues" evidence="7">
    <location>
        <begin position="465"/>
        <end position="476"/>
    </location>
</feature>
<dbReference type="PANTHER" id="PTHR44329:SF214">
    <property type="entry name" value="PROTEIN KINASE DOMAIN-CONTAINING PROTEIN"/>
    <property type="match status" value="1"/>
</dbReference>
<feature type="compositionally biased region" description="Polar residues" evidence="7">
    <location>
        <begin position="379"/>
        <end position="393"/>
    </location>
</feature>
<dbReference type="PROSITE" id="PS50011">
    <property type="entry name" value="PROTEIN_KINASE_DOM"/>
    <property type="match status" value="1"/>
</dbReference>
<organism evidence="9 10">
    <name type="scientific">Chlamydomonas reinhardtii</name>
    <name type="common">Chlamydomonas smithii</name>
    <dbReference type="NCBI Taxonomy" id="3055"/>
    <lineage>
        <taxon>Eukaryota</taxon>
        <taxon>Viridiplantae</taxon>
        <taxon>Chlorophyta</taxon>
        <taxon>core chlorophytes</taxon>
        <taxon>Chlorophyceae</taxon>
        <taxon>CS clade</taxon>
        <taxon>Chlamydomonadales</taxon>
        <taxon>Chlamydomonadaceae</taxon>
        <taxon>Chlamydomonas</taxon>
    </lineage>
</organism>
<dbReference type="InterPro" id="IPR000719">
    <property type="entry name" value="Prot_kinase_dom"/>
</dbReference>
<dbReference type="InParanoid" id="A0A2K3E6R3"/>
<protein>
    <recommendedName>
        <fullName evidence="8">Protein kinase domain-containing protein</fullName>
    </recommendedName>
</protein>
<dbReference type="STRING" id="3055.A0A2K3E6R3"/>
<dbReference type="Pfam" id="PF07714">
    <property type="entry name" value="PK_Tyr_Ser-Thr"/>
    <property type="match status" value="1"/>
</dbReference>
<dbReference type="PROSITE" id="PS00108">
    <property type="entry name" value="PROTEIN_KINASE_ST"/>
    <property type="match status" value="1"/>
</dbReference>
<keyword evidence="4" id="KW-0418">Kinase</keyword>
<dbReference type="PROSITE" id="PS00107">
    <property type="entry name" value="PROTEIN_KINASE_ATP"/>
    <property type="match status" value="1"/>
</dbReference>
<evidence type="ECO:0000256" key="2">
    <source>
        <dbReference type="ARBA" id="ARBA00022679"/>
    </source>
</evidence>
<feature type="binding site" evidence="6">
    <location>
        <position position="1275"/>
    </location>
    <ligand>
        <name>ATP</name>
        <dbReference type="ChEBI" id="CHEBI:30616"/>
    </ligand>
</feature>
<feature type="compositionally biased region" description="Basic and acidic residues" evidence="7">
    <location>
        <begin position="27"/>
        <end position="37"/>
    </location>
</feature>
<feature type="region of interest" description="Disordered" evidence="7">
    <location>
        <begin position="379"/>
        <end position="411"/>
    </location>
</feature>
<dbReference type="OrthoDB" id="532412at2759"/>
<proteinExistence type="predicted"/>
<keyword evidence="10" id="KW-1185">Reference proteome</keyword>
<feature type="region of interest" description="Disordered" evidence="7">
    <location>
        <begin position="1089"/>
        <end position="1110"/>
    </location>
</feature>
<evidence type="ECO:0000313" key="9">
    <source>
        <dbReference type="EMBL" id="PNW88461.1"/>
    </source>
</evidence>
<dbReference type="GO" id="GO:0004674">
    <property type="term" value="F:protein serine/threonine kinase activity"/>
    <property type="evidence" value="ECO:0000318"/>
    <property type="project" value="GO_Central"/>
</dbReference>
<feature type="domain" description="Protein kinase" evidence="8">
    <location>
        <begin position="1248"/>
        <end position="1605"/>
    </location>
</feature>
<feature type="region of interest" description="Disordered" evidence="7">
    <location>
        <begin position="207"/>
        <end position="251"/>
    </location>
</feature>
<dbReference type="GO" id="GO:0007165">
    <property type="term" value="P:signal transduction"/>
    <property type="evidence" value="ECO:0000318"/>
    <property type="project" value="GO_Central"/>
</dbReference>
<dbReference type="ExpressionAtlas" id="A0A2K3E6R3">
    <property type="expression patterns" value="baseline"/>
</dbReference>
<dbReference type="RefSeq" id="XP_001689585.2">
    <property type="nucleotide sequence ID" value="XM_001689533.2"/>
</dbReference>
<gene>
    <name evidence="9" type="ORF">CHLRE_01g030600v5</name>
</gene>
<feature type="compositionally biased region" description="Low complexity" evidence="7">
    <location>
        <begin position="477"/>
        <end position="497"/>
    </location>
</feature>
<keyword evidence="3 6" id="KW-0547">Nucleotide-binding</keyword>
<evidence type="ECO:0000256" key="4">
    <source>
        <dbReference type="ARBA" id="ARBA00022777"/>
    </source>
</evidence>
<dbReference type="InterPro" id="IPR008271">
    <property type="entry name" value="Ser/Thr_kinase_AS"/>
</dbReference>
<evidence type="ECO:0000256" key="6">
    <source>
        <dbReference type="PROSITE-ProRule" id="PRU10141"/>
    </source>
</evidence>
<feature type="region of interest" description="Disordered" evidence="7">
    <location>
        <begin position="465"/>
        <end position="497"/>
    </location>
</feature>
<feature type="compositionally biased region" description="Low complexity" evidence="7">
    <location>
        <begin position="1288"/>
        <end position="1313"/>
    </location>
</feature>
<feature type="compositionally biased region" description="Low complexity" evidence="7">
    <location>
        <begin position="1094"/>
        <end position="1109"/>
    </location>
</feature>
<dbReference type="Gramene" id="PNW88461">
    <property type="protein sequence ID" value="PNW88461"/>
    <property type="gene ID" value="CHLRE_01g030600v5"/>
</dbReference>
<evidence type="ECO:0000256" key="7">
    <source>
        <dbReference type="SAM" id="MobiDB-lite"/>
    </source>
</evidence>
<feature type="region of interest" description="Disordered" evidence="7">
    <location>
        <begin position="1285"/>
        <end position="1313"/>
    </location>
</feature>
<dbReference type="Gene3D" id="1.10.510.10">
    <property type="entry name" value="Transferase(Phosphotransferase) domain 1"/>
    <property type="match status" value="1"/>
</dbReference>
<accession>A0A2K3E6R3</accession>
<evidence type="ECO:0000313" key="10">
    <source>
        <dbReference type="Proteomes" id="UP000006906"/>
    </source>
</evidence>
<dbReference type="InterPro" id="IPR017441">
    <property type="entry name" value="Protein_kinase_ATP_BS"/>
</dbReference>
<dbReference type="Gene3D" id="3.30.200.20">
    <property type="entry name" value="Phosphorylase Kinase, domain 1"/>
    <property type="match status" value="1"/>
</dbReference>
<evidence type="ECO:0000256" key="5">
    <source>
        <dbReference type="ARBA" id="ARBA00022840"/>
    </source>
</evidence>
<dbReference type="SUPFAM" id="SSF56112">
    <property type="entry name" value="Protein kinase-like (PK-like)"/>
    <property type="match status" value="1"/>
</dbReference>
<dbReference type="InterPro" id="IPR011009">
    <property type="entry name" value="Kinase-like_dom_sf"/>
</dbReference>
<dbReference type="InterPro" id="IPR051681">
    <property type="entry name" value="Ser/Thr_Kinases-Pseudokinases"/>
</dbReference>
<dbReference type="EMBL" id="CM008962">
    <property type="protein sequence ID" value="PNW88461.1"/>
    <property type="molecule type" value="Genomic_DNA"/>
</dbReference>
<dbReference type="GeneID" id="5715369"/>
<evidence type="ECO:0000256" key="1">
    <source>
        <dbReference type="ARBA" id="ARBA00022527"/>
    </source>
</evidence>
<dbReference type="SMART" id="SM00220">
    <property type="entry name" value="S_TKc"/>
    <property type="match status" value="1"/>
</dbReference>
<dbReference type="KEGG" id="cre:CHLRE_01g030600v5"/>
<keyword evidence="1" id="KW-0723">Serine/threonine-protein kinase</keyword>
<keyword evidence="5 6" id="KW-0067">ATP-binding</keyword>
<keyword evidence="2" id="KW-0808">Transferase</keyword>
<evidence type="ECO:0000259" key="8">
    <source>
        <dbReference type="PROSITE" id="PS50011"/>
    </source>
</evidence>
<feature type="region of interest" description="Disordered" evidence="7">
    <location>
        <begin position="17"/>
        <end position="56"/>
    </location>
</feature>
<dbReference type="PANTHER" id="PTHR44329">
    <property type="entry name" value="SERINE/THREONINE-PROTEIN KINASE TNNI3K-RELATED"/>
    <property type="match status" value="1"/>
</dbReference>